<evidence type="ECO:0000256" key="1">
    <source>
        <dbReference type="ARBA" id="ARBA00011047"/>
    </source>
</evidence>
<proteinExistence type="inferred from homology"/>
<organism evidence="2 3">
    <name type="scientific">Ooceraea biroi</name>
    <name type="common">Clonal raider ant</name>
    <name type="synonym">Cerapachys biroi</name>
    <dbReference type="NCBI Taxonomy" id="2015173"/>
    <lineage>
        <taxon>Eukaryota</taxon>
        <taxon>Metazoa</taxon>
        <taxon>Ecdysozoa</taxon>
        <taxon>Arthropoda</taxon>
        <taxon>Hexapoda</taxon>
        <taxon>Insecta</taxon>
        <taxon>Pterygota</taxon>
        <taxon>Neoptera</taxon>
        <taxon>Endopterygota</taxon>
        <taxon>Hymenoptera</taxon>
        <taxon>Apocrita</taxon>
        <taxon>Aculeata</taxon>
        <taxon>Formicoidea</taxon>
        <taxon>Formicidae</taxon>
        <taxon>Dorylinae</taxon>
        <taxon>Ooceraea</taxon>
    </lineage>
</organism>
<dbReference type="EMBL" id="QOIP01000004">
    <property type="protein sequence ID" value="RLU24117.1"/>
    <property type="molecule type" value="Genomic_DNA"/>
</dbReference>
<sequence length="327" mass="37642">MVNGLKLECSFSKWYPTFEKNSLEATILQVPDDVSKYLEHDEFVLPVEATKSLPENAQWMDGAPVTGENEETEHQPTFPEFSQKIQNVLDEYGAVFVKTNWSSPADATWVAPTKTLKCNTLEEIYLLLKSSDRTARDINAVKSLRDHKNPLPFCLVLKQWQDINPCTEFRCFVVDNELIAISQRDISQYHSSNESEKYNIQTDIKSLFSERIKGRFPLRSYSFDVVRRKKDKVKIIDFGLMDESSAKSTLFTYEELQNHIDDTPEFRFIGEEIGIQPRPPMHFCVPREISEFFQSGDNATLLDIIQREVESQRKEDDGATADNSEST</sequence>
<dbReference type="PANTHER" id="PTHR15323:SF6">
    <property type="entry name" value="CELL DIVISION CYCLE PROTEIN 123 HOMOLOG"/>
    <property type="match status" value="1"/>
</dbReference>
<name>A0A3L8DUK2_OOCBI</name>
<dbReference type="Pfam" id="PF07065">
    <property type="entry name" value="D123"/>
    <property type="match status" value="1"/>
</dbReference>
<evidence type="ECO:0000313" key="2">
    <source>
        <dbReference type="EMBL" id="RLU24117.1"/>
    </source>
</evidence>
<dbReference type="InterPro" id="IPR009772">
    <property type="entry name" value="CDC123"/>
</dbReference>
<dbReference type="Proteomes" id="UP000279307">
    <property type="component" value="Chromosome 4"/>
</dbReference>
<gene>
    <name evidence="2" type="ORF">DMN91_004326</name>
</gene>
<dbReference type="GO" id="GO:0005737">
    <property type="term" value="C:cytoplasm"/>
    <property type="evidence" value="ECO:0007669"/>
    <property type="project" value="TreeGrafter"/>
</dbReference>
<evidence type="ECO:0000313" key="3">
    <source>
        <dbReference type="Proteomes" id="UP000279307"/>
    </source>
</evidence>
<reference evidence="2 3" key="1">
    <citation type="journal article" date="2018" name="Genome Res.">
        <title>The genomic architecture and molecular evolution of ant odorant receptors.</title>
        <authorList>
            <person name="McKenzie S.K."/>
            <person name="Kronauer D.J.C."/>
        </authorList>
    </citation>
    <scope>NUCLEOTIDE SEQUENCE [LARGE SCALE GENOMIC DNA]</scope>
    <source>
        <strain evidence="2">Clonal line C1</strain>
    </source>
</reference>
<dbReference type="OrthoDB" id="360540at2759"/>
<comment type="caution">
    <text evidence="2">The sequence shown here is derived from an EMBL/GenBank/DDBJ whole genome shotgun (WGS) entry which is preliminary data.</text>
</comment>
<accession>A0A3L8DUK2</accession>
<protein>
    <submittedName>
        <fullName evidence="2">Uncharacterized protein</fullName>
    </submittedName>
</protein>
<dbReference type="PANTHER" id="PTHR15323">
    <property type="entry name" value="D123 PROTEIN"/>
    <property type="match status" value="1"/>
</dbReference>
<dbReference type="AlphaFoldDB" id="A0A3L8DUK2"/>
<comment type="similarity">
    <text evidence="1">Belongs to the CDC123 family.</text>
</comment>